<sequence length="255" mass="27571">MLITCPDCVSQYEVEPESLGPDGRMVRCAECGAKWRVMPETDLAAEEEIEPEMVEPVAAFDWDDAEYEEDEDDEEDVPEPVAAAPAPPSPKKPRRLLPPIRIEKPRTTTAATIAGVVLVIALFAGRDKVASVFPDLASLYAVAGIPVNLRGLDFHDVETSETIENGVPVLAVTGSIENVSKQTVEVPRVRLAVRATSGREIYVWTAMPSKPQLAAGDVLPFAAQLASPPAGGRDVSVRFLNPRDAQFNVSARVNQ</sequence>
<dbReference type="InterPro" id="IPR011723">
    <property type="entry name" value="Znf/thioredoxin_put"/>
</dbReference>
<evidence type="ECO:0000259" key="2">
    <source>
        <dbReference type="Pfam" id="PF13717"/>
    </source>
</evidence>
<evidence type="ECO:0000313" key="4">
    <source>
        <dbReference type="Proteomes" id="UP001595796"/>
    </source>
</evidence>
<comment type="caution">
    <text evidence="3">The sequence shown here is derived from an EMBL/GenBank/DDBJ whole genome shotgun (WGS) entry which is preliminary data.</text>
</comment>
<accession>A0ABV9Z370</accession>
<feature type="domain" description="Zinc finger/thioredoxin putative" evidence="2">
    <location>
        <begin position="1"/>
        <end position="36"/>
    </location>
</feature>
<protein>
    <submittedName>
        <fullName evidence="3">Zinc-ribbon domain-containing protein</fullName>
    </submittedName>
</protein>
<gene>
    <name evidence="3" type="ORF">ACFPFW_11250</name>
</gene>
<dbReference type="Gene3D" id="2.20.28.160">
    <property type="match status" value="1"/>
</dbReference>
<keyword evidence="4" id="KW-1185">Reference proteome</keyword>
<dbReference type="Proteomes" id="UP001595796">
    <property type="component" value="Unassembled WGS sequence"/>
</dbReference>
<evidence type="ECO:0000256" key="1">
    <source>
        <dbReference type="SAM" id="MobiDB-lite"/>
    </source>
</evidence>
<dbReference type="EMBL" id="JBHSJF010000006">
    <property type="protein sequence ID" value="MFC5068586.1"/>
    <property type="molecule type" value="Genomic_DNA"/>
</dbReference>
<organism evidence="3 4">
    <name type="scientific">Flaviflagellibacter deserti</name>
    <dbReference type="NCBI Taxonomy" id="2267266"/>
    <lineage>
        <taxon>Bacteria</taxon>
        <taxon>Pseudomonadati</taxon>
        <taxon>Pseudomonadota</taxon>
        <taxon>Alphaproteobacteria</taxon>
        <taxon>Hyphomicrobiales</taxon>
        <taxon>Flaviflagellibacter</taxon>
    </lineage>
</organism>
<feature type="compositionally biased region" description="Acidic residues" evidence="1">
    <location>
        <begin position="66"/>
        <end position="78"/>
    </location>
</feature>
<evidence type="ECO:0000313" key="3">
    <source>
        <dbReference type="EMBL" id="MFC5068586.1"/>
    </source>
</evidence>
<dbReference type="Pfam" id="PF13717">
    <property type="entry name" value="Zn_ribbon_4"/>
    <property type="match status" value="1"/>
</dbReference>
<name>A0ABV9Z370_9HYPH</name>
<dbReference type="NCBIfam" id="TIGR02098">
    <property type="entry name" value="MJ0042_CXXC"/>
    <property type="match status" value="1"/>
</dbReference>
<dbReference type="RefSeq" id="WP_114957926.1">
    <property type="nucleotide sequence ID" value="NZ_JBHSJF010000006.1"/>
</dbReference>
<proteinExistence type="predicted"/>
<feature type="region of interest" description="Disordered" evidence="1">
    <location>
        <begin position="66"/>
        <end position="96"/>
    </location>
</feature>
<reference evidence="4" key="1">
    <citation type="journal article" date="2019" name="Int. J. Syst. Evol. Microbiol.">
        <title>The Global Catalogue of Microorganisms (GCM) 10K type strain sequencing project: providing services to taxonomists for standard genome sequencing and annotation.</title>
        <authorList>
            <consortium name="The Broad Institute Genomics Platform"/>
            <consortium name="The Broad Institute Genome Sequencing Center for Infectious Disease"/>
            <person name="Wu L."/>
            <person name="Ma J."/>
        </authorList>
    </citation>
    <scope>NUCLEOTIDE SEQUENCE [LARGE SCALE GENOMIC DNA]</scope>
    <source>
        <strain evidence="4">CGMCC 1.16444</strain>
    </source>
</reference>